<evidence type="ECO:0000256" key="2">
    <source>
        <dbReference type="ARBA" id="ARBA00022771"/>
    </source>
</evidence>
<feature type="region of interest" description="Disordered" evidence="6">
    <location>
        <begin position="642"/>
        <end position="677"/>
    </location>
</feature>
<evidence type="ECO:0000256" key="5">
    <source>
        <dbReference type="SAM" id="Coils"/>
    </source>
</evidence>
<gene>
    <name evidence="9" type="ORF">J3Q64DRAFT_1825719</name>
</gene>
<evidence type="ECO:0000313" key="10">
    <source>
        <dbReference type="Proteomes" id="UP001448207"/>
    </source>
</evidence>
<dbReference type="PROSITE" id="PS50114">
    <property type="entry name" value="GATA_ZN_FINGER_2"/>
    <property type="match status" value="1"/>
</dbReference>
<keyword evidence="10" id="KW-1185">Reference proteome</keyword>
<feature type="compositionally biased region" description="Low complexity" evidence="6">
    <location>
        <begin position="224"/>
        <end position="255"/>
    </location>
</feature>
<comment type="caution">
    <text evidence="9">The sequence shown here is derived from an EMBL/GenBank/DDBJ whole genome shotgun (WGS) entry which is preliminary data.</text>
</comment>
<dbReference type="Proteomes" id="UP001448207">
    <property type="component" value="Unassembled WGS sequence"/>
</dbReference>
<keyword evidence="2 4" id="KW-0863">Zinc-finger</keyword>
<dbReference type="CDD" id="cd00202">
    <property type="entry name" value="ZnF_GATA"/>
    <property type="match status" value="1"/>
</dbReference>
<keyword evidence="5" id="KW-0175">Coiled coil</keyword>
<evidence type="ECO:0000256" key="1">
    <source>
        <dbReference type="ARBA" id="ARBA00022723"/>
    </source>
</evidence>
<feature type="coiled-coil region" evidence="5">
    <location>
        <begin position="555"/>
        <end position="599"/>
    </location>
</feature>
<feature type="compositionally biased region" description="Low complexity" evidence="6">
    <location>
        <begin position="642"/>
        <end position="657"/>
    </location>
</feature>
<evidence type="ECO:0000256" key="7">
    <source>
        <dbReference type="SAM" id="SignalP"/>
    </source>
</evidence>
<feature type="region of interest" description="Disordered" evidence="6">
    <location>
        <begin position="260"/>
        <end position="279"/>
    </location>
</feature>
<dbReference type="InterPro" id="IPR000679">
    <property type="entry name" value="Znf_GATA"/>
</dbReference>
<organism evidence="9 10">
    <name type="scientific">Phycomyces blakesleeanus</name>
    <dbReference type="NCBI Taxonomy" id="4837"/>
    <lineage>
        <taxon>Eukaryota</taxon>
        <taxon>Fungi</taxon>
        <taxon>Fungi incertae sedis</taxon>
        <taxon>Mucoromycota</taxon>
        <taxon>Mucoromycotina</taxon>
        <taxon>Mucoromycetes</taxon>
        <taxon>Mucorales</taxon>
        <taxon>Phycomycetaceae</taxon>
        <taxon>Phycomyces</taxon>
    </lineage>
</organism>
<feature type="region of interest" description="Disordered" evidence="6">
    <location>
        <begin position="134"/>
        <end position="161"/>
    </location>
</feature>
<sequence>MYLPFKLCALFLWLHLIHLMSTSAIIAAKKRTENSLRNFQLPTSTQPESSDEPKKLNWSSSVFVKYRPDPIRQPKRTNNTRKKWPNMRYLGTCTLELGPHLFQDTVFYEASRGQAWSDIAREAGYVSETDIVSVPADTHGPDVTNTDNGTHAGASESEQPVEVRQNNATAVNHLSSGVKESTQPISGSIPDECTMAKINTESRNAVLSTCPLPTAATDTNAGKNTNMSTNTNTNASTNTNTNTNKNTSVDTNTNTSVDTNTNTNANANGGITSTTTPTAPGGLTITTISRQFVVPPDELVFSDVVMEFKETPNERFIFPKDVILELVSMQAPFELVASFLLPLNQLVADEYFLDPKLKLARFGEQSKLPKEIIEKAKEEAVEPPTKPGIDSYTPANIKMLQVDGDILKALVAHITKPDYVRQRMMEKMKVLPVRSYLRLTKSTDALDRSVEEMVHKAYTVPDIIAGPILAEKKRNEQLNAIKVGKRLRSENTEESVLPKSKHANIKDDGIRKCHYCSTKCTSMWRPGPEGSGTLCNGCGILWKQGKILKGAPVITREEEKLMEREARKKERLLQEQRERERLEQEKILLAKKAELARHRMSSDISVIATDVAKITKENGPKIAASRSNIGFFAAQLLQQQHQQTIQQKQQPSATQSKKSIEVRPQPAPPETTSRTTTVIAPQQTPLSLYSNAGIPLPTLSIDFGQMFFAHPNCGVTLVDGHFSIRLCKEGFPPTTLDIDKRDLQQASFDVITEGQLGREVLIMTCSPGGEIIERFNTLLIKPRESNVRIQFLEKLDPTGGAVVKRILERWLSALPTM</sequence>
<dbReference type="Gene3D" id="3.30.50.10">
    <property type="entry name" value="Erythroid Transcription Factor GATA-1, subunit A"/>
    <property type="match status" value="1"/>
</dbReference>
<proteinExistence type="predicted"/>
<dbReference type="PANTHER" id="PTHR45658">
    <property type="entry name" value="GATA TRANSCRIPTION FACTOR"/>
    <property type="match status" value="1"/>
</dbReference>
<evidence type="ECO:0000256" key="3">
    <source>
        <dbReference type="ARBA" id="ARBA00022833"/>
    </source>
</evidence>
<dbReference type="SUPFAM" id="SSF57716">
    <property type="entry name" value="Glucocorticoid receptor-like (DNA-binding domain)"/>
    <property type="match status" value="1"/>
</dbReference>
<keyword evidence="7" id="KW-0732">Signal</keyword>
<evidence type="ECO:0000256" key="4">
    <source>
        <dbReference type="PROSITE-ProRule" id="PRU00094"/>
    </source>
</evidence>
<dbReference type="SMART" id="SM00401">
    <property type="entry name" value="ZnF_GATA"/>
    <property type="match status" value="1"/>
</dbReference>
<evidence type="ECO:0000313" key="9">
    <source>
        <dbReference type="EMBL" id="KAL0076245.1"/>
    </source>
</evidence>
<dbReference type="InterPro" id="IPR013088">
    <property type="entry name" value="Znf_NHR/GATA"/>
</dbReference>
<accession>A0ABR3AJP6</accession>
<reference evidence="9 10" key="1">
    <citation type="submission" date="2024-04" db="EMBL/GenBank/DDBJ databases">
        <title>Symmetric and asymmetric DNA N6-adenine methylation regulates different biological responses in Mucorales.</title>
        <authorList>
            <consortium name="Lawrence Berkeley National Laboratory"/>
            <person name="Lax C."/>
            <person name="Mondo S.J."/>
            <person name="Osorio-Concepcion M."/>
            <person name="Muszewska A."/>
            <person name="Corrochano-Luque M."/>
            <person name="Gutierrez G."/>
            <person name="Riley R."/>
            <person name="Lipzen A."/>
            <person name="Guo J."/>
            <person name="Hundley H."/>
            <person name="Amirebrahimi M."/>
            <person name="Ng V."/>
            <person name="Lorenzo-Gutierrez D."/>
            <person name="Binder U."/>
            <person name="Yang J."/>
            <person name="Song Y."/>
            <person name="Canovas D."/>
            <person name="Navarro E."/>
            <person name="Freitag M."/>
            <person name="Gabaldon T."/>
            <person name="Grigoriev I.V."/>
            <person name="Corrochano L.M."/>
            <person name="Nicolas F.E."/>
            <person name="Garre V."/>
        </authorList>
    </citation>
    <scope>NUCLEOTIDE SEQUENCE [LARGE SCALE GENOMIC DNA]</scope>
    <source>
        <strain evidence="9 10">L51</strain>
    </source>
</reference>
<dbReference type="Pfam" id="PF00320">
    <property type="entry name" value="GATA"/>
    <property type="match status" value="1"/>
</dbReference>
<feature type="signal peptide" evidence="7">
    <location>
        <begin position="1"/>
        <end position="24"/>
    </location>
</feature>
<evidence type="ECO:0000259" key="8">
    <source>
        <dbReference type="PROSITE" id="PS50114"/>
    </source>
</evidence>
<dbReference type="InterPro" id="IPR051140">
    <property type="entry name" value="GATA_TF"/>
</dbReference>
<protein>
    <recommendedName>
        <fullName evidence="8">GATA-type domain-containing protein</fullName>
    </recommendedName>
</protein>
<feature type="domain" description="GATA-type" evidence="8">
    <location>
        <begin position="511"/>
        <end position="564"/>
    </location>
</feature>
<dbReference type="CDD" id="cd22249">
    <property type="entry name" value="UDM1_RNF168_RNF169-like"/>
    <property type="match status" value="1"/>
</dbReference>
<keyword evidence="1" id="KW-0479">Metal-binding</keyword>
<dbReference type="PANTHER" id="PTHR45658:SF18">
    <property type="entry name" value="PROTEIN GAT2"/>
    <property type="match status" value="1"/>
</dbReference>
<dbReference type="EMBL" id="JBCLYO010000032">
    <property type="protein sequence ID" value="KAL0076245.1"/>
    <property type="molecule type" value="Genomic_DNA"/>
</dbReference>
<feature type="region of interest" description="Disordered" evidence="6">
    <location>
        <begin position="217"/>
        <end position="255"/>
    </location>
</feature>
<feature type="compositionally biased region" description="Low complexity" evidence="6">
    <location>
        <begin position="260"/>
        <end position="276"/>
    </location>
</feature>
<name>A0ABR3AJP6_PHYBL</name>
<feature type="chain" id="PRO_5045752240" description="GATA-type domain-containing protein" evidence="7">
    <location>
        <begin position="25"/>
        <end position="817"/>
    </location>
</feature>
<keyword evidence="3" id="KW-0862">Zinc</keyword>
<evidence type="ECO:0000256" key="6">
    <source>
        <dbReference type="SAM" id="MobiDB-lite"/>
    </source>
</evidence>